<protein>
    <submittedName>
        <fullName evidence="1">Uncharacterized protein</fullName>
    </submittedName>
</protein>
<proteinExistence type="predicted"/>
<dbReference type="AlphaFoldDB" id="A0A383F0I5"/>
<evidence type="ECO:0000313" key="1">
    <source>
        <dbReference type="EMBL" id="SVE62429.1"/>
    </source>
</evidence>
<sequence length="44" mass="4882">MNVPIVLNVPNKQGLYARIVVAIVSNDPNEPKVSRSSRVELQHV</sequence>
<name>A0A383F0I5_9ZZZZ</name>
<organism evidence="1">
    <name type="scientific">marine metagenome</name>
    <dbReference type="NCBI Taxonomy" id="408172"/>
    <lineage>
        <taxon>unclassified sequences</taxon>
        <taxon>metagenomes</taxon>
        <taxon>ecological metagenomes</taxon>
    </lineage>
</organism>
<accession>A0A383F0I5</accession>
<reference evidence="1" key="1">
    <citation type="submission" date="2018-05" db="EMBL/GenBank/DDBJ databases">
        <authorList>
            <person name="Lanie J.A."/>
            <person name="Ng W.-L."/>
            <person name="Kazmierczak K.M."/>
            <person name="Andrzejewski T.M."/>
            <person name="Davidsen T.M."/>
            <person name="Wayne K.J."/>
            <person name="Tettelin H."/>
            <person name="Glass J.I."/>
            <person name="Rusch D."/>
            <person name="Podicherti R."/>
            <person name="Tsui H.-C.T."/>
            <person name="Winkler M.E."/>
        </authorList>
    </citation>
    <scope>NUCLEOTIDE SEQUENCE</scope>
</reference>
<gene>
    <name evidence="1" type="ORF">METZ01_LOCUS515283</name>
</gene>
<dbReference type="EMBL" id="UINC01230340">
    <property type="protein sequence ID" value="SVE62429.1"/>
    <property type="molecule type" value="Genomic_DNA"/>
</dbReference>